<dbReference type="GO" id="GO:0005634">
    <property type="term" value="C:nucleus"/>
    <property type="evidence" value="ECO:0007669"/>
    <property type="project" value="TreeGrafter"/>
</dbReference>
<feature type="region of interest" description="Disordered" evidence="9">
    <location>
        <begin position="239"/>
        <end position="263"/>
    </location>
</feature>
<feature type="compositionally biased region" description="Basic and acidic residues" evidence="9">
    <location>
        <begin position="469"/>
        <end position="503"/>
    </location>
</feature>
<dbReference type="GO" id="GO:0016567">
    <property type="term" value="P:protein ubiquitination"/>
    <property type="evidence" value="ECO:0007669"/>
    <property type="project" value="UniProtKB-ARBA"/>
</dbReference>
<accession>A0A9P9D5N7</accession>
<dbReference type="SMART" id="SM00184">
    <property type="entry name" value="RING"/>
    <property type="match status" value="1"/>
</dbReference>
<sequence length="503" mass="55706">MASQADDHPGHLDATTGRAVVYCHACSHEWYRDEHGLECPECGGDITEVVEPDNDPRDLEHQSSATTSPEPGRRRFHDEDDSDDERDEYFRPHGFHYGPNQTHHNPGVDAVLERFIDMLQGFRPPSGPMHRAAPFTHDYTRRRIQRTTFTSGPFGGGTTSVTIVSGPLVGGRPGDEPGSRFPDPRGPAFDRGQEPDPFQAYASSFPSRPQRPGGLRVTSVSMTMGANNPSRIISNIVRDIGPPEDGNRDGPEGAGGRPPPGFARSLHDILSLFNPDNAMAGDAVYSQEALDRIITSLMEANPQSNAAPPATEEALKNLTRKEMDKEMLGADGKTECTICIDEMKVGETVIYLPCNHWFHEECAVLWLKEHNTCPICRTPIEKNDGSNRTNSSHNNNDNSNQNQGESSSGPSPFPPRFPPPPGSGSASTLLWLFNAGLRRTSGGPGGRPTWEHHPQSDPSHNTFPNAFRLLREDREIRQQMEQQNREQNRNQNRDSDRDQVEQC</sequence>
<dbReference type="GO" id="GO:0006511">
    <property type="term" value="P:ubiquitin-dependent protein catabolic process"/>
    <property type="evidence" value="ECO:0007669"/>
    <property type="project" value="TreeGrafter"/>
</dbReference>
<dbReference type="OrthoDB" id="8062037at2759"/>
<protein>
    <recommendedName>
        <fullName evidence="2">RING-type E3 ubiquitin transferase</fullName>
        <ecNumber evidence="2">2.3.2.27</ecNumber>
    </recommendedName>
</protein>
<feature type="compositionally biased region" description="Pro residues" evidence="9">
    <location>
        <begin position="411"/>
        <end position="422"/>
    </location>
</feature>
<feature type="region of interest" description="Disordered" evidence="9">
    <location>
        <begin position="41"/>
        <end position="104"/>
    </location>
</feature>
<keyword evidence="7" id="KW-0862">Zinc</keyword>
<dbReference type="Proteomes" id="UP000738349">
    <property type="component" value="Unassembled WGS sequence"/>
</dbReference>
<gene>
    <name evidence="11" type="ORF">EDB81DRAFT_301031</name>
</gene>
<comment type="caution">
    <text evidence="11">The sequence shown here is derived from an EMBL/GenBank/DDBJ whole genome shotgun (WGS) entry which is preliminary data.</text>
</comment>
<name>A0A9P9D5N7_9HYPO</name>
<feature type="domain" description="RING-type" evidence="10">
    <location>
        <begin position="336"/>
        <end position="377"/>
    </location>
</feature>
<evidence type="ECO:0000256" key="6">
    <source>
        <dbReference type="ARBA" id="ARBA00022786"/>
    </source>
</evidence>
<dbReference type="PANTHER" id="PTHR45931:SF3">
    <property type="entry name" value="RING ZINC FINGER-CONTAINING PROTEIN"/>
    <property type="match status" value="1"/>
</dbReference>
<dbReference type="GO" id="GO:0061630">
    <property type="term" value="F:ubiquitin protein ligase activity"/>
    <property type="evidence" value="ECO:0007669"/>
    <property type="project" value="UniProtKB-EC"/>
</dbReference>
<evidence type="ECO:0000256" key="3">
    <source>
        <dbReference type="ARBA" id="ARBA00022679"/>
    </source>
</evidence>
<dbReference type="FunFam" id="3.30.40.10:FF:000127">
    <property type="entry name" value="E3 ubiquitin-protein ligase RNF181"/>
    <property type="match status" value="1"/>
</dbReference>
<keyword evidence="3" id="KW-0808">Transferase</keyword>
<keyword evidence="5 8" id="KW-0863">Zinc-finger</keyword>
<proteinExistence type="predicted"/>
<evidence type="ECO:0000259" key="10">
    <source>
        <dbReference type="PROSITE" id="PS50089"/>
    </source>
</evidence>
<dbReference type="InterPro" id="IPR013083">
    <property type="entry name" value="Znf_RING/FYVE/PHD"/>
</dbReference>
<comment type="catalytic activity">
    <reaction evidence="1">
        <text>S-ubiquitinyl-[E2 ubiquitin-conjugating enzyme]-L-cysteine + [acceptor protein]-L-lysine = [E2 ubiquitin-conjugating enzyme]-L-cysteine + N(6)-ubiquitinyl-[acceptor protein]-L-lysine.</text>
        <dbReference type="EC" id="2.3.2.27"/>
    </reaction>
</comment>
<evidence type="ECO:0000256" key="7">
    <source>
        <dbReference type="ARBA" id="ARBA00022833"/>
    </source>
</evidence>
<dbReference type="Gene3D" id="3.30.40.10">
    <property type="entry name" value="Zinc/RING finger domain, C3HC4 (zinc finger)"/>
    <property type="match status" value="1"/>
</dbReference>
<evidence type="ECO:0000256" key="4">
    <source>
        <dbReference type="ARBA" id="ARBA00022723"/>
    </source>
</evidence>
<dbReference type="GO" id="GO:0008270">
    <property type="term" value="F:zinc ion binding"/>
    <property type="evidence" value="ECO:0007669"/>
    <property type="project" value="UniProtKB-KW"/>
</dbReference>
<evidence type="ECO:0000256" key="2">
    <source>
        <dbReference type="ARBA" id="ARBA00012483"/>
    </source>
</evidence>
<organism evidence="11 12">
    <name type="scientific">Dactylonectria macrodidyma</name>
    <dbReference type="NCBI Taxonomy" id="307937"/>
    <lineage>
        <taxon>Eukaryota</taxon>
        <taxon>Fungi</taxon>
        <taxon>Dikarya</taxon>
        <taxon>Ascomycota</taxon>
        <taxon>Pezizomycotina</taxon>
        <taxon>Sordariomycetes</taxon>
        <taxon>Hypocreomycetidae</taxon>
        <taxon>Hypocreales</taxon>
        <taxon>Nectriaceae</taxon>
        <taxon>Dactylonectria</taxon>
    </lineage>
</organism>
<dbReference type="PANTHER" id="PTHR45931">
    <property type="entry name" value="SI:CH211-59O9.10"/>
    <property type="match status" value="1"/>
</dbReference>
<evidence type="ECO:0000256" key="9">
    <source>
        <dbReference type="SAM" id="MobiDB-lite"/>
    </source>
</evidence>
<reference evidence="11" key="1">
    <citation type="journal article" date="2021" name="Nat. Commun.">
        <title>Genetic determinants of endophytism in the Arabidopsis root mycobiome.</title>
        <authorList>
            <person name="Mesny F."/>
            <person name="Miyauchi S."/>
            <person name="Thiergart T."/>
            <person name="Pickel B."/>
            <person name="Atanasova L."/>
            <person name="Karlsson M."/>
            <person name="Huettel B."/>
            <person name="Barry K.W."/>
            <person name="Haridas S."/>
            <person name="Chen C."/>
            <person name="Bauer D."/>
            <person name="Andreopoulos W."/>
            <person name="Pangilinan J."/>
            <person name="LaButti K."/>
            <person name="Riley R."/>
            <person name="Lipzen A."/>
            <person name="Clum A."/>
            <person name="Drula E."/>
            <person name="Henrissat B."/>
            <person name="Kohler A."/>
            <person name="Grigoriev I.V."/>
            <person name="Martin F.M."/>
            <person name="Hacquard S."/>
        </authorList>
    </citation>
    <scope>NUCLEOTIDE SEQUENCE</scope>
    <source>
        <strain evidence="11">MPI-CAGE-AT-0147</strain>
    </source>
</reference>
<feature type="region of interest" description="Disordered" evidence="9">
    <location>
        <begin position="172"/>
        <end position="214"/>
    </location>
</feature>
<dbReference type="PROSITE" id="PS50089">
    <property type="entry name" value="ZF_RING_2"/>
    <property type="match status" value="1"/>
</dbReference>
<dbReference type="InterPro" id="IPR001841">
    <property type="entry name" value="Znf_RING"/>
</dbReference>
<keyword evidence="4" id="KW-0479">Metal-binding</keyword>
<keyword evidence="12" id="KW-1185">Reference proteome</keyword>
<dbReference type="InterPro" id="IPR051834">
    <property type="entry name" value="RING_finger_E3_ligase"/>
</dbReference>
<evidence type="ECO:0000313" key="12">
    <source>
        <dbReference type="Proteomes" id="UP000738349"/>
    </source>
</evidence>
<evidence type="ECO:0000256" key="8">
    <source>
        <dbReference type="PROSITE-ProRule" id="PRU00175"/>
    </source>
</evidence>
<dbReference type="SUPFAM" id="SSF57850">
    <property type="entry name" value="RING/U-box"/>
    <property type="match status" value="1"/>
</dbReference>
<evidence type="ECO:0000256" key="5">
    <source>
        <dbReference type="ARBA" id="ARBA00022771"/>
    </source>
</evidence>
<evidence type="ECO:0000256" key="1">
    <source>
        <dbReference type="ARBA" id="ARBA00000900"/>
    </source>
</evidence>
<feature type="region of interest" description="Disordered" evidence="9">
    <location>
        <begin position="379"/>
        <end position="503"/>
    </location>
</feature>
<dbReference type="EMBL" id="JAGMUV010000033">
    <property type="protein sequence ID" value="KAH7114045.1"/>
    <property type="molecule type" value="Genomic_DNA"/>
</dbReference>
<feature type="compositionally biased region" description="Low complexity" evidence="9">
    <location>
        <begin position="386"/>
        <end position="410"/>
    </location>
</feature>
<dbReference type="EC" id="2.3.2.27" evidence="2"/>
<evidence type="ECO:0000313" key="11">
    <source>
        <dbReference type="EMBL" id="KAH7114045.1"/>
    </source>
</evidence>
<dbReference type="Pfam" id="PF13639">
    <property type="entry name" value="zf-RING_2"/>
    <property type="match status" value="1"/>
</dbReference>
<dbReference type="AlphaFoldDB" id="A0A9P9D5N7"/>
<keyword evidence="6" id="KW-0833">Ubl conjugation pathway</keyword>